<dbReference type="GO" id="GO:0004139">
    <property type="term" value="F:deoxyribose-phosphate aldolase activity"/>
    <property type="evidence" value="ECO:0007669"/>
    <property type="project" value="UniProtKB-EC"/>
</dbReference>
<accession>A0A660SE35</accession>
<dbReference type="EC" id="4.1.2.4" evidence="1"/>
<dbReference type="AlphaFoldDB" id="A0A660SE35"/>
<protein>
    <submittedName>
        <fullName evidence="1">2-deoxyribose-5-phosphate aldolase</fullName>
        <ecNumber evidence="1">4.1.2.4</ecNumber>
    </submittedName>
</protein>
<comment type="caution">
    <text evidence="1">The sequence shown here is derived from an EMBL/GenBank/DDBJ whole genome shotgun (WGS) entry which is preliminary data.</text>
</comment>
<evidence type="ECO:0000313" key="1">
    <source>
        <dbReference type="EMBL" id="RKX68250.1"/>
    </source>
</evidence>
<dbReference type="SUPFAM" id="SSF51569">
    <property type="entry name" value="Aldolase"/>
    <property type="match status" value="1"/>
</dbReference>
<evidence type="ECO:0000313" key="2">
    <source>
        <dbReference type="Proteomes" id="UP000271125"/>
    </source>
</evidence>
<feature type="non-terminal residue" evidence="1">
    <location>
        <position position="1"/>
    </location>
</feature>
<dbReference type="InterPro" id="IPR013785">
    <property type="entry name" value="Aldolase_TIM"/>
</dbReference>
<keyword evidence="1" id="KW-0456">Lyase</keyword>
<dbReference type="Proteomes" id="UP000271125">
    <property type="component" value="Unassembled WGS sequence"/>
</dbReference>
<gene>
    <name evidence="1" type="ORF">DRP43_05970</name>
</gene>
<proteinExistence type="predicted"/>
<dbReference type="Gene3D" id="3.20.20.70">
    <property type="entry name" value="Aldolase class I"/>
    <property type="match status" value="1"/>
</dbReference>
<sequence>AGKDLEVKASGGIRDYETAKRMIFAGATRIGVSKGIRIVGKE</sequence>
<dbReference type="EMBL" id="QNBD01000299">
    <property type="protein sequence ID" value="RKX68250.1"/>
    <property type="molecule type" value="Genomic_DNA"/>
</dbReference>
<organism evidence="1 2">
    <name type="scientific">candidate division TA06 bacterium</name>
    <dbReference type="NCBI Taxonomy" id="2250710"/>
    <lineage>
        <taxon>Bacteria</taxon>
        <taxon>Bacteria division TA06</taxon>
    </lineage>
</organism>
<reference evidence="1 2" key="1">
    <citation type="submission" date="2018-06" db="EMBL/GenBank/DDBJ databases">
        <title>Extensive metabolic versatility and redundancy in microbially diverse, dynamic hydrothermal sediments.</title>
        <authorList>
            <person name="Dombrowski N."/>
            <person name="Teske A."/>
            <person name="Baker B.J."/>
        </authorList>
    </citation>
    <scope>NUCLEOTIDE SEQUENCE [LARGE SCALE GENOMIC DNA]</scope>
    <source>
        <strain evidence="1">B10_G13</strain>
    </source>
</reference>
<name>A0A660SE35_UNCT6</name>